<keyword evidence="2 4" id="KW-0863">Zinc-finger</keyword>
<evidence type="ECO:0000313" key="7">
    <source>
        <dbReference type="Proteomes" id="UP000694558"/>
    </source>
</evidence>
<dbReference type="Proteomes" id="UP000694558">
    <property type="component" value="Chromosome 8"/>
</dbReference>
<organism evidence="6 7">
    <name type="scientific">Scophthalmus maximus</name>
    <name type="common">Turbot</name>
    <name type="synonym">Psetta maxima</name>
    <dbReference type="NCBI Taxonomy" id="52904"/>
    <lineage>
        <taxon>Eukaryota</taxon>
        <taxon>Metazoa</taxon>
        <taxon>Chordata</taxon>
        <taxon>Craniata</taxon>
        <taxon>Vertebrata</taxon>
        <taxon>Euteleostomi</taxon>
        <taxon>Actinopterygii</taxon>
        <taxon>Neopterygii</taxon>
        <taxon>Teleostei</taxon>
        <taxon>Neoteleostei</taxon>
        <taxon>Acanthomorphata</taxon>
        <taxon>Carangaria</taxon>
        <taxon>Pleuronectiformes</taxon>
        <taxon>Pleuronectoidei</taxon>
        <taxon>Scophthalmidae</taxon>
        <taxon>Scophthalmus</taxon>
    </lineage>
</organism>
<keyword evidence="3" id="KW-0862">Zinc</keyword>
<dbReference type="Ensembl" id="ENSSMAT00000034667.2">
    <property type="protein sequence ID" value="ENSSMAP00000034227.2"/>
    <property type="gene ID" value="ENSSMAG00000020942.2"/>
</dbReference>
<feature type="domain" description="RING-type" evidence="5">
    <location>
        <begin position="22"/>
        <end position="62"/>
    </location>
</feature>
<dbReference type="InterPro" id="IPR013083">
    <property type="entry name" value="Znf_RING/FYVE/PHD"/>
</dbReference>
<reference evidence="6" key="2">
    <citation type="submission" date="2025-08" db="UniProtKB">
        <authorList>
            <consortium name="Ensembl"/>
        </authorList>
    </citation>
    <scope>IDENTIFICATION</scope>
</reference>
<dbReference type="AlphaFoldDB" id="A0A8D3BHB0"/>
<dbReference type="InterPro" id="IPR027370">
    <property type="entry name" value="Znf-RING_euk"/>
</dbReference>
<evidence type="ECO:0000313" key="6">
    <source>
        <dbReference type="Ensembl" id="ENSSMAP00000034227.2"/>
    </source>
</evidence>
<protein>
    <recommendedName>
        <fullName evidence="5">RING-type domain-containing protein</fullName>
    </recommendedName>
</protein>
<dbReference type="GeneTree" id="ENSGT01040000240385"/>
<accession>A0A8D3BHB0</accession>
<proteinExistence type="predicted"/>
<keyword evidence="1" id="KW-0479">Metal-binding</keyword>
<evidence type="ECO:0000256" key="4">
    <source>
        <dbReference type="PROSITE-ProRule" id="PRU00175"/>
    </source>
</evidence>
<name>A0A8D3BHB0_SCOMX</name>
<evidence type="ECO:0000259" key="5">
    <source>
        <dbReference type="PROSITE" id="PS50089"/>
    </source>
</evidence>
<dbReference type="PROSITE" id="PS50089">
    <property type="entry name" value="ZF_RING_2"/>
    <property type="match status" value="1"/>
</dbReference>
<dbReference type="PANTHER" id="PTHR25465:SF49">
    <property type="entry name" value="BLOODTHIRSTY-RELATED GENE FAMILY, MEMBER 1-RELATED"/>
    <property type="match status" value="1"/>
</dbReference>
<dbReference type="InterPro" id="IPR051051">
    <property type="entry name" value="E3_ubiq-ligase_TRIM/RNF"/>
</dbReference>
<evidence type="ECO:0000256" key="2">
    <source>
        <dbReference type="ARBA" id="ARBA00022771"/>
    </source>
</evidence>
<dbReference type="Pfam" id="PF13445">
    <property type="entry name" value="zf-RING_UBOX"/>
    <property type="match status" value="1"/>
</dbReference>
<dbReference type="PANTHER" id="PTHR25465">
    <property type="entry name" value="B-BOX DOMAIN CONTAINING"/>
    <property type="match status" value="1"/>
</dbReference>
<dbReference type="GO" id="GO:0008270">
    <property type="term" value="F:zinc ion binding"/>
    <property type="evidence" value="ECO:0007669"/>
    <property type="project" value="UniProtKB-KW"/>
</dbReference>
<evidence type="ECO:0000256" key="1">
    <source>
        <dbReference type="ARBA" id="ARBA00022723"/>
    </source>
</evidence>
<dbReference type="Gene3D" id="3.30.40.10">
    <property type="entry name" value="Zinc/RING finger domain, C3HC4 (zinc finger)"/>
    <property type="match status" value="1"/>
</dbReference>
<dbReference type="SUPFAM" id="SSF57850">
    <property type="entry name" value="RING/U-box"/>
    <property type="match status" value="1"/>
</dbReference>
<dbReference type="InterPro" id="IPR017907">
    <property type="entry name" value="Znf_RING_CS"/>
</dbReference>
<reference evidence="6" key="1">
    <citation type="submission" date="2023-05" db="EMBL/GenBank/DDBJ databases">
        <title>High-quality long-read genome of Scophthalmus maximus.</title>
        <authorList>
            <person name="Lien S."/>
            <person name="Martinez P."/>
        </authorList>
    </citation>
    <scope>NUCLEOTIDE SEQUENCE [LARGE SCALE GENOMIC DNA]</scope>
</reference>
<sequence length="100" mass="11172">AVQSVTSVGPPGPRESEDDFLCAICLDVFTDPVSTPCGHNFCKHCITTHWDMTVPSQCPMCKVVFDTRPELRVNTPASACSVLLKERRQSCRRQTLKFSR</sequence>
<dbReference type="InterPro" id="IPR001841">
    <property type="entry name" value="Znf_RING"/>
</dbReference>
<dbReference type="PROSITE" id="PS00518">
    <property type="entry name" value="ZF_RING_1"/>
    <property type="match status" value="1"/>
</dbReference>
<evidence type="ECO:0000256" key="3">
    <source>
        <dbReference type="ARBA" id="ARBA00022833"/>
    </source>
</evidence>
<dbReference type="SMART" id="SM00184">
    <property type="entry name" value="RING"/>
    <property type="match status" value="1"/>
</dbReference>